<dbReference type="EMBL" id="JAIQCJ010002154">
    <property type="protein sequence ID" value="KAJ8780563.1"/>
    <property type="molecule type" value="Genomic_DNA"/>
</dbReference>
<name>A0AB34GN60_ESCRO</name>
<dbReference type="Proteomes" id="UP001159641">
    <property type="component" value="Unassembled WGS sequence"/>
</dbReference>
<accession>A0AB34GN60</accession>
<evidence type="ECO:0000313" key="1">
    <source>
        <dbReference type="EMBL" id="KAJ8780563.1"/>
    </source>
</evidence>
<keyword evidence="2" id="KW-1185">Reference proteome</keyword>
<evidence type="ECO:0000313" key="2">
    <source>
        <dbReference type="Proteomes" id="UP001159641"/>
    </source>
</evidence>
<sequence>MTAPAQPKKIVAPTVSQINAEFVTQVRLGESGVCEGVRTLKPRGQEVGFFLGTGAPRRHSFVSSYTQVFLLKSTCCVPATVLAVGETVMKEALP</sequence>
<gene>
    <name evidence="1" type="ORF">J1605_011478</name>
</gene>
<reference evidence="1 2" key="1">
    <citation type="submission" date="2022-11" db="EMBL/GenBank/DDBJ databases">
        <title>Whole genome sequence of Eschrichtius robustus ER-17-0199.</title>
        <authorList>
            <person name="Bruniche-Olsen A."/>
            <person name="Black A.N."/>
            <person name="Fields C.J."/>
            <person name="Walden K."/>
            <person name="Dewoody J.A."/>
        </authorList>
    </citation>
    <scope>NUCLEOTIDE SEQUENCE [LARGE SCALE GENOMIC DNA]</scope>
    <source>
        <strain evidence="1">ER-17-0199</strain>
        <tissue evidence="1">Blubber</tissue>
    </source>
</reference>
<proteinExistence type="predicted"/>
<comment type="caution">
    <text evidence="1">The sequence shown here is derived from an EMBL/GenBank/DDBJ whole genome shotgun (WGS) entry which is preliminary data.</text>
</comment>
<protein>
    <submittedName>
        <fullName evidence="1">Uncharacterized protein</fullName>
    </submittedName>
</protein>
<dbReference type="AlphaFoldDB" id="A0AB34GN60"/>
<organism evidence="1 2">
    <name type="scientific">Eschrichtius robustus</name>
    <name type="common">California gray whale</name>
    <name type="synonym">Eschrichtius gibbosus</name>
    <dbReference type="NCBI Taxonomy" id="9764"/>
    <lineage>
        <taxon>Eukaryota</taxon>
        <taxon>Metazoa</taxon>
        <taxon>Chordata</taxon>
        <taxon>Craniata</taxon>
        <taxon>Vertebrata</taxon>
        <taxon>Euteleostomi</taxon>
        <taxon>Mammalia</taxon>
        <taxon>Eutheria</taxon>
        <taxon>Laurasiatheria</taxon>
        <taxon>Artiodactyla</taxon>
        <taxon>Whippomorpha</taxon>
        <taxon>Cetacea</taxon>
        <taxon>Mysticeti</taxon>
        <taxon>Eschrichtiidae</taxon>
        <taxon>Eschrichtius</taxon>
    </lineage>
</organism>